<evidence type="ECO:0000259" key="14">
    <source>
        <dbReference type="PROSITE" id="PS51975"/>
    </source>
</evidence>
<comment type="catalytic activity">
    <reaction evidence="1 12 13">
        <text>Endonucleolytic cleavage to 5'-phosphomonoester.</text>
        <dbReference type="EC" id="3.1.26.4"/>
    </reaction>
</comment>
<dbReference type="PROSITE" id="PS51975">
    <property type="entry name" value="RNASE_H_2"/>
    <property type="match status" value="1"/>
</dbReference>
<reference evidence="15 16" key="1">
    <citation type="journal article" date="2015" name="Genome Announc.">
        <title>Draft genome sequence of a Halorubrum H3 strain isolated from the burlinskoye salt lake (Altai Krai, Russia).</title>
        <authorList>
            <person name="Rozanov A.S."/>
            <person name="Bryanskaya A.V."/>
            <person name="Malup T.K."/>
            <person name="Kotenko A.V."/>
            <person name="Peltek S.E."/>
        </authorList>
    </citation>
    <scope>NUCLEOTIDE SEQUENCE [LARGE SCALE GENOMIC DNA]</scope>
    <source>
        <strain evidence="15 16">H3</strain>
    </source>
</reference>
<dbReference type="Gene3D" id="3.30.420.10">
    <property type="entry name" value="Ribonuclease H-like superfamily/Ribonuclease H"/>
    <property type="match status" value="1"/>
</dbReference>
<comment type="subcellular location">
    <subcellularLocation>
        <location evidence="4">Cytoplasm</location>
    </subcellularLocation>
</comment>
<keyword evidence="11" id="KW-0464">Manganese</keyword>
<dbReference type="GO" id="GO:0006298">
    <property type="term" value="P:mismatch repair"/>
    <property type="evidence" value="ECO:0007669"/>
    <property type="project" value="TreeGrafter"/>
</dbReference>
<dbReference type="FunFam" id="1.10.10.460:FF:000001">
    <property type="entry name" value="Ribonuclease"/>
    <property type="match status" value="1"/>
</dbReference>
<sequence length="236" mass="24695">MYLGVDEAGKGPVLGPMVAAAVLGDPADLPADADDSKRLSPNRREAIDAATRAADAVAVGVAFVEPDEIDRPDTDMNTLTVRGQARAIRTALDGDDDGVSNLDEPVRVVADAGDTSEARFARRLGEFVADPDSAANDTDLPAVDVSASHGADEDDPMVGGASVVAKVARDARMAEIDADYPAYDGIGSGYPSDPATREFLREYVDDHGDVPDCARRSWATCDDVLAAAEQSGLDEF</sequence>
<dbReference type="GO" id="GO:0005737">
    <property type="term" value="C:cytoplasm"/>
    <property type="evidence" value="ECO:0007669"/>
    <property type="project" value="UniProtKB-SubCell"/>
</dbReference>
<feature type="domain" description="RNase H type-2" evidence="14">
    <location>
        <begin position="1"/>
        <end position="230"/>
    </location>
</feature>
<dbReference type="Pfam" id="PF01351">
    <property type="entry name" value="RNase_HII"/>
    <property type="match status" value="1"/>
</dbReference>
<dbReference type="CDD" id="cd07180">
    <property type="entry name" value="RNase_HII_archaea_like"/>
    <property type="match status" value="1"/>
</dbReference>
<dbReference type="InterPro" id="IPR012337">
    <property type="entry name" value="RNaseH-like_sf"/>
</dbReference>
<keyword evidence="8 12" id="KW-0479">Metal-binding</keyword>
<dbReference type="GO" id="GO:0004523">
    <property type="term" value="F:RNA-DNA hybrid ribonuclease activity"/>
    <property type="evidence" value="ECO:0007669"/>
    <property type="project" value="UniProtKB-UniRule"/>
</dbReference>
<evidence type="ECO:0000256" key="11">
    <source>
        <dbReference type="ARBA" id="ARBA00023211"/>
    </source>
</evidence>
<dbReference type="InterPro" id="IPR004649">
    <property type="entry name" value="RNase_H2_suA"/>
</dbReference>
<gene>
    <name evidence="15" type="primary">rnhB</name>
    <name evidence="15" type="ORF">FK85_20785</name>
</gene>
<dbReference type="GO" id="GO:0043137">
    <property type="term" value="P:DNA replication, removal of RNA primer"/>
    <property type="evidence" value="ECO:0007669"/>
    <property type="project" value="TreeGrafter"/>
</dbReference>
<feature type="binding site" evidence="12">
    <location>
        <position position="7"/>
    </location>
    <ligand>
        <name>a divalent metal cation</name>
        <dbReference type="ChEBI" id="CHEBI:60240"/>
    </ligand>
</feature>
<dbReference type="EC" id="3.1.26.4" evidence="13"/>
<dbReference type="NCBIfam" id="TIGR00729">
    <property type="entry name" value="ribonuclease HII"/>
    <property type="match status" value="1"/>
</dbReference>
<protein>
    <recommendedName>
        <fullName evidence="13">Ribonuclease</fullName>
        <ecNumber evidence="13">3.1.26.4</ecNumber>
    </recommendedName>
</protein>
<dbReference type="PANTHER" id="PTHR10954:SF23">
    <property type="entry name" value="RIBONUCLEASE"/>
    <property type="match status" value="1"/>
</dbReference>
<dbReference type="GO" id="GO:0032299">
    <property type="term" value="C:ribonuclease H2 complex"/>
    <property type="evidence" value="ECO:0007669"/>
    <property type="project" value="TreeGrafter"/>
</dbReference>
<dbReference type="InterPro" id="IPR023160">
    <property type="entry name" value="RNase_HII_hlx-loop-hlx_cap_dom"/>
</dbReference>
<dbReference type="RefSeq" id="WP_050023555.1">
    <property type="nucleotide sequence ID" value="NZ_JNFH02000007.1"/>
</dbReference>
<dbReference type="GO" id="GO:0003723">
    <property type="term" value="F:RNA binding"/>
    <property type="evidence" value="ECO:0007669"/>
    <property type="project" value="UniProtKB-UniRule"/>
</dbReference>
<evidence type="ECO:0000256" key="3">
    <source>
        <dbReference type="ARBA" id="ARBA00004065"/>
    </source>
</evidence>
<feature type="binding site" evidence="12">
    <location>
        <position position="111"/>
    </location>
    <ligand>
        <name>a divalent metal cation</name>
        <dbReference type="ChEBI" id="CHEBI:60240"/>
    </ligand>
</feature>
<evidence type="ECO:0000256" key="8">
    <source>
        <dbReference type="ARBA" id="ARBA00022723"/>
    </source>
</evidence>
<evidence type="ECO:0000313" key="15">
    <source>
        <dbReference type="EMBL" id="KDS91673.1"/>
    </source>
</evidence>
<keyword evidence="7 12" id="KW-0540">Nuclease</keyword>
<evidence type="ECO:0000256" key="12">
    <source>
        <dbReference type="PROSITE-ProRule" id="PRU01319"/>
    </source>
</evidence>
<dbReference type="EMBL" id="JNFH02000007">
    <property type="protein sequence ID" value="KDS91673.1"/>
    <property type="molecule type" value="Genomic_DNA"/>
</dbReference>
<evidence type="ECO:0000256" key="9">
    <source>
        <dbReference type="ARBA" id="ARBA00022759"/>
    </source>
</evidence>
<name>A0A081EW85_9EURY</name>
<evidence type="ECO:0000256" key="13">
    <source>
        <dbReference type="RuleBase" id="RU003515"/>
    </source>
</evidence>
<evidence type="ECO:0000256" key="4">
    <source>
        <dbReference type="ARBA" id="ARBA00004496"/>
    </source>
</evidence>
<dbReference type="GO" id="GO:0046872">
    <property type="term" value="F:metal ion binding"/>
    <property type="evidence" value="ECO:0007669"/>
    <property type="project" value="UniProtKB-KW"/>
</dbReference>
<evidence type="ECO:0000256" key="6">
    <source>
        <dbReference type="ARBA" id="ARBA00022490"/>
    </source>
</evidence>
<dbReference type="Proteomes" id="UP000053331">
    <property type="component" value="Unassembled WGS sequence"/>
</dbReference>
<dbReference type="SUPFAM" id="SSF53098">
    <property type="entry name" value="Ribonuclease H-like"/>
    <property type="match status" value="1"/>
</dbReference>
<dbReference type="Gene3D" id="1.10.10.460">
    <property type="entry name" value="Ribonuclease hii. Domain 2"/>
    <property type="match status" value="1"/>
</dbReference>
<dbReference type="AlphaFoldDB" id="A0A081EW85"/>
<dbReference type="InterPro" id="IPR001352">
    <property type="entry name" value="RNase_HII/HIII"/>
</dbReference>
<dbReference type="PANTHER" id="PTHR10954">
    <property type="entry name" value="RIBONUCLEASE H2 SUBUNIT A"/>
    <property type="match status" value="1"/>
</dbReference>
<keyword evidence="6" id="KW-0963">Cytoplasm</keyword>
<accession>A0A081EW85</accession>
<evidence type="ECO:0000256" key="2">
    <source>
        <dbReference type="ARBA" id="ARBA00001946"/>
    </source>
</evidence>
<comment type="caution">
    <text evidence="15">The sequence shown here is derived from an EMBL/GenBank/DDBJ whole genome shotgun (WGS) entry which is preliminary data.</text>
</comment>
<dbReference type="OrthoDB" id="33866at2157"/>
<evidence type="ECO:0000256" key="10">
    <source>
        <dbReference type="ARBA" id="ARBA00022801"/>
    </source>
</evidence>
<evidence type="ECO:0000256" key="1">
    <source>
        <dbReference type="ARBA" id="ARBA00000077"/>
    </source>
</evidence>
<evidence type="ECO:0000256" key="5">
    <source>
        <dbReference type="ARBA" id="ARBA00007383"/>
    </source>
</evidence>
<comment type="similarity">
    <text evidence="5 13">Belongs to the RNase HII family.</text>
</comment>
<comment type="cofactor">
    <cofactor evidence="2">
        <name>Mg(2+)</name>
        <dbReference type="ChEBI" id="CHEBI:18420"/>
    </cofactor>
</comment>
<dbReference type="InterPro" id="IPR036397">
    <property type="entry name" value="RNaseH_sf"/>
</dbReference>
<keyword evidence="16" id="KW-1185">Reference proteome</keyword>
<comment type="cofactor">
    <cofactor evidence="12">
        <name>Mn(2+)</name>
        <dbReference type="ChEBI" id="CHEBI:29035"/>
    </cofactor>
    <cofactor evidence="12">
        <name>Mg(2+)</name>
        <dbReference type="ChEBI" id="CHEBI:18420"/>
    </cofactor>
    <text evidence="12">Manganese or magnesium. Binds 1 divalent metal ion per monomer in the absence of substrate. May bind a second metal ion after substrate binding.</text>
</comment>
<proteinExistence type="inferred from homology"/>
<feature type="binding site" evidence="12">
    <location>
        <position position="6"/>
    </location>
    <ligand>
        <name>a divalent metal cation</name>
        <dbReference type="ChEBI" id="CHEBI:60240"/>
    </ligand>
</feature>
<keyword evidence="10 12" id="KW-0378">Hydrolase</keyword>
<dbReference type="InterPro" id="IPR024567">
    <property type="entry name" value="RNase_HII/HIII_dom"/>
</dbReference>
<evidence type="ECO:0000313" key="16">
    <source>
        <dbReference type="Proteomes" id="UP000053331"/>
    </source>
</evidence>
<organism evidence="15 16">
    <name type="scientific">Halorubrum saccharovorum</name>
    <dbReference type="NCBI Taxonomy" id="2248"/>
    <lineage>
        <taxon>Archaea</taxon>
        <taxon>Methanobacteriati</taxon>
        <taxon>Methanobacteriota</taxon>
        <taxon>Stenosarchaea group</taxon>
        <taxon>Halobacteria</taxon>
        <taxon>Halobacteriales</taxon>
        <taxon>Haloferacaceae</taxon>
        <taxon>Halorubrum</taxon>
    </lineage>
</organism>
<comment type="function">
    <text evidence="3 13">Endonuclease that specifically degrades the RNA of RNA-DNA hybrids.</text>
</comment>
<evidence type="ECO:0000256" key="7">
    <source>
        <dbReference type="ARBA" id="ARBA00022722"/>
    </source>
</evidence>
<keyword evidence="9 12" id="KW-0255">Endonuclease</keyword>